<comment type="caution">
    <text evidence="2">The sequence shown here is derived from an EMBL/GenBank/DDBJ whole genome shotgun (WGS) entry which is preliminary data.</text>
</comment>
<dbReference type="PANTHER" id="PTHR13932:SF5">
    <property type="entry name" value="RADICAL S-ADENOSYL METHIONINE DOMAIN-CONTAINING PROTEIN 1, MITOCHONDRIAL"/>
    <property type="match status" value="1"/>
</dbReference>
<organism evidence="2">
    <name type="scientific">marine sediment metagenome</name>
    <dbReference type="NCBI Taxonomy" id="412755"/>
    <lineage>
        <taxon>unclassified sequences</taxon>
        <taxon>metagenomes</taxon>
        <taxon>ecological metagenomes</taxon>
    </lineage>
</organism>
<feature type="domain" description="HemN C-terminal" evidence="1">
    <location>
        <begin position="177"/>
        <end position="244"/>
    </location>
</feature>
<dbReference type="SUPFAM" id="SSF102114">
    <property type="entry name" value="Radical SAM enzymes"/>
    <property type="match status" value="1"/>
</dbReference>
<dbReference type="GO" id="GO:0005737">
    <property type="term" value="C:cytoplasm"/>
    <property type="evidence" value="ECO:0007669"/>
    <property type="project" value="TreeGrafter"/>
</dbReference>
<dbReference type="PANTHER" id="PTHR13932">
    <property type="entry name" value="COPROPORPHYRINIGEN III OXIDASE"/>
    <property type="match status" value="1"/>
</dbReference>
<dbReference type="InterPro" id="IPR010723">
    <property type="entry name" value="HemN_C"/>
</dbReference>
<evidence type="ECO:0000313" key="2">
    <source>
        <dbReference type="EMBL" id="GAF96540.1"/>
    </source>
</evidence>
<dbReference type="GO" id="GO:0006779">
    <property type="term" value="P:porphyrin-containing compound biosynthetic process"/>
    <property type="evidence" value="ECO:0007669"/>
    <property type="project" value="TreeGrafter"/>
</dbReference>
<reference evidence="2" key="1">
    <citation type="journal article" date="2014" name="Front. Microbiol.">
        <title>High frequency of phylogenetically diverse reductive dehalogenase-homologous genes in deep subseafloor sedimentary metagenomes.</title>
        <authorList>
            <person name="Kawai M."/>
            <person name="Futagami T."/>
            <person name="Toyoda A."/>
            <person name="Takaki Y."/>
            <person name="Nishi S."/>
            <person name="Hori S."/>
            <person name="Arai W."/>
            <person name="Tsubouchi T."/>
            <person name="Morono Y."/>
            <person name="Uchiyama I."/>
            <person name="Ito T."/>
            <person name="Fujiyama A."/>
            <person name="Inagaki F."/>
            <person name="Takami H."/>
        </authorList>
    </citation>
    <scope>NUCLEOTIDE SEQUENCE</scope>
    <source>
        <strain evidence="2">Expedition CK06-06</strain>
    </source>
</reference>
<sequence length="257" mass="27678">HRAEAARRTLQAARAADFEALSCDLIFAAPGQTLAQLAADLDELLAFAPEHVSAYELNIEIGTPFATAAERGQLACAGEDEALAMWSAIESRLEAAGYVHYELSAYARPGFEALHNQRYWRRWPVLGLGVGAFSNDPPGCGGAAPFGLRRSNLRSPEAYLTRIEAAEPPEAEPAEVLSAETARSEAMFLSLRTRGGLDAAAFEQEFGRPPRGFYRDEIASLVAQALLVEDAAGGLRLSGRGRRLSDTVFAHFVAPCD</sequence>
<dbReference type="EMBL" id="BARS01017317">
    <property type="protein sequence ID" value="GAF96540.1"/>
    <property type="molecule type" value="Genomic_DNA"/>
</dbReference>
<proteinExistence type="predicted"/>
<gene>
    <name evidence="2" type="ORF">S01H1_28340</name>
</gene>
<evidence type="ECO:0000259" key="1">
    <source>
        <dbReference type="Pfam" id="PF06969"/>
    </source>
</evidence>
<accession>X0V7D1</accession>
<dbReference type="Pfam" id="PF06969">
    <property type="entry name" value="HemN_C"/>
    <property type="match status" value="1"/>
</dbReference>
<dbReference type="AlphaFoldDB" id="X0V7D1"/>
<protein>
    <recommendedName>
        <fullName evidence="1">HemN C-terminal domain-containing protein</fullName>
    </recommendedName>
</protein>
<dbReference type="InterPro" id="IPR034505">
    <property type="entry name" value="Coproporphyrinogen-III_oxidase"/>
</dbReference>
<feature type="non-terminal residue" evidence="2">
    <location>
        <position position="1"/>
    </location>
</feature>
<dbReference type="InterPro" id="IPR058240">
    <property type="entry name" value="rSAM_sf"/>
</dbReference>
<dbReference type="GO" id="GO:0051539">
    <property type="term" value="F:4 iron, 4 sulfur cluster binding"/>
    <property type="evidence" value="ECO:0007669"/>
    <property type="project" value="TreeGrafter"/>
</dbReference>
<name>X0V7D1_9ZZZZ</name>